<reference evidence="1 2" key="1">
    <citation type="submission" date="2014-12" db="EMBL/GenBank/DDBJ databases">
        <title>Whole genome sequencing of Sphingobium xenophagum OW59.</title>
        <authorList>
            <person name="Ohta Y."/>
            <person name="Nishi S."/>
            <person name="Hatada Y."/>
        </authorList>
    </citation>
    <scope>NUCLEOTIDE SEQUENCE [LARGE SCALE GENOMIC DNA]</scope>
    <source>
        <strain evidence="1 2">OW59</strain>
    </source>
</reference>
<evidence type="ECO:0000313" key="2">
    <source>
        <dbReference type="Proteomes" id="UP000290975"/>
    </source>
</evidence>
<keyword evidence="2" id="KW-1185">Reference proteome</keyword>
<dbReference type="Proteomes" id="UP000290975">
    <property type="component" value="Unassembled WGS sequence"/>
</dbReference>
<dbReference type="AlphaFoldDB" id="A0A401IY86"/>
<name>A0A401IY86_SPHXE</name>
<dbReference type="CDD" id="cd00085">
    <property type="entry name" value="HNHc"/>
    <property type="match status" value="1"/>
</dbReference>
<dbReference type="Gene3D" id="1.10.30.50">
    <property type="match status" value="1"/>
</dbReference>
<dbReference type="RefSeq" id="WP_130751920.1">
    <property type="nucleotide sequence ID" value="NZ_BBQY01000001.1"/>
</dbReference>
<evidence type="ECO:0000313" key="1">
    <source>
        <dbReference type="EMBL" id="GBH29360.1"/>
    </source>
</evidence>
<comment type="caution">
    <text evidence="1">The sequence shown here is derived from an EMBL/GenBank/DDBJ whole genome shotgun (WGS) entry which is preliminary data.</text>
</comment>
<protein>
    <submittedName>
        <fullName evidence="1">Uncharacterized protein</fullName>
    </submittedName>
</protein>
<dbReference type="InterPro" id="IPR003615">
    <property type="entry name" value="HNH_nuc"/>
</dbReference>
<gene>
    <name evidence="1" type="ORF">MBESOW_P0614</name>
</gene>
<sequence length="384" mass="43245">MWRFDQGRFEYFQFDEIRKIAKFAVLRDLQSTTHKPLIEATGLPFRPVTDAYLPWRNYGRVFKTAMLVSSIGGVAVPTRVAQLLADDGSVTSDDYFHFLVQAFTDPHPSFQEWSPTSTPRFPLLFTIKFLLARAVVGSPVVTYPEIVGAYAKSDFTGDEGQVEFLGIAKKSWTFAGEHRQARESIQVISQISYLSATSAFVTVSLDADDALDIFESLQPIRGKQELESDREIIRLASLYEGAVADLDLDFAKTVLDEIVAAGFVEGTRVERTHVMLERNGAVRSAYFAQHPTTKCDFCARDTALEYPWANRILDIHHVLPLCSGTRSNGQGTSLRDLVPVCPTCHRAVHRYYTNWLREAGRKDFVDAEEAKVVYEAAKNDRKKI</sequence>
<proteinExistence type="predicted"/>
<dbReference type="EMBL" id="BBQY01000001">
    <property type="protein sequence ID" value="GBH29360.1"/>
    <property type="molecule type" value="Genomic_DNA"/>
</dbReference>
<organism evidence="1 2">
    <name type="scientific">Sphingobium xenophagum</name>
    <dbReference type="NCBI Taxonomy" id="121428"/>
    <lineage>
        <taxon>Bacteria</taxon>
        <taxon>Pseudomonadati</taxon>
        <taxon>Pseudomonadota</taxon>
        <taxon>Alphaproteobacteria</taxon>
        <taxon>Sphingomonadales</taxon>
        <taxon>Sphingomonadaceae</taxon>
        <taxon>Sphingobium</taxon>
    </lineage>
</organism>
<accession>A0A401IY86</accession>